<feature type="coiled-coil region" evidence="5">
    <location>
        <begin position="734"/>
        <end position="768"/>
    </location>
</feature>
<feature type="region of interest" description="Disordered" evidence="6">
    <location>
        <begin position="627"/>
        <end position="646"/>
    </location>
</feature>
<feature type="domain" description="RING-type" evidence="7">
    <location>
        <begin position="466"/>
        <end position="506"/>
    </location>
</feature>
<organism evidence="9 10">
    <name type="scientific">Volvox africanus</name>
    <dbReference type="NCBI Taxonomy" id="51714"/>
    <lineage>
        <taxon>Eukaryota</taxon>
        <taxon>Viridiplantae</taxon>
        <taxon>Chlorophyta</taxon>
        <taxon>core chlorophytes</taxon>
        <taxon>Chlorophyceae</taxon>
        <taxon>CS clade</taxon>
        <taxon>Chlamydomonadales</taxon>
        <taxon>Volvocaceae</taxon>
        <taxon>Volvox</taxon>
    </lineage>
</organism>
<feature type="compositionally biased region" description="Low complexity" evidence="6">
    <location>
        <begin position="857"/>
        <end position="873"/>
    </location>
</feature>
<evidence type="ECO:0000256" key="6">
    <source>
        <dbReference type="SAM" id="MobiDB-lite"/>
    </source>
</evidence>
<protein>
    <recommendedName>
        <fullName evidence="11">BRCA1-associated protein</fullName>
    </recommendedName>
</protein>
<sequence>MYTLHVVASERHLSQISLPNAVGGGSEGGQRGTGSRSQGLLGEGDSFSDDSEEELLGLDLEDDNQIIEFTAGNPRVEHITGVVHLYRPTPGRLPQTTSSAATPTVSALDAPGQLHQTQRGGSSVGSALPALINAPPPAKGHASWASLLGAPAPLPTTQNAPAAGDVAPPRAPFAGFGCNELCCLALPSDMTIADFCTFLGAHLLRLRRMRVLRRQVGATTHVVAALAATAMPTSTLAAALPLPDPPAARSSVGVLTSTSRSASGGGSGGGSNSSALLSVGPARQCQEAQHGPAATPRDEQPMTDTVSESERQCRDGDGESSSYGLPSSHMPQAQHLQFQQQRQQQQQQQLAAQGAASRRPPHTTRPPSQRVVCMVLMHMENPEAADELYNDLNGKPFSSLEPDIVCRLVHVRHVEVTSGGGKHAAAADGSGVASAATASVDGTAAAGDLAAALHVPPPGQTELPTCPVCLERLDEHVSGIVTTVCNHMFHSECLQKWADTTCPVCRYCVQGVANTSRCSMCSTAVDLWICLICGHVGCGRYRAGHAADHWCTSGHCYALELETQRVWDYVGDNYVHRLIQSKTDGKLVELAAPATAVASPHAPGHGAGGGHRHHRYHEADHASCGAAAGGGGGGDRSAGQRGGGGGAGMGFGGSGAGVGFGGSVSGGAGGSGGPDGGGPGWSTADEQLKEALMASKLDAIAVEYNHLLASQLDSQRQYYEGLVAQATLDADHRCAQAGAAADKARAEAEEAQAAAREEGRRRHAAERRATETAEALRTVRQEAEFLRSLNETLLANQRDFKQQLAAEKARGDAAEAAVKELQEQVRDLAFFIEAQRTINDADGGELKEGTVLPLPQSNSRAGRASTSSSRAGNRSGGAGSGNRSGGARK</sequence>
<dbReference type="PROSITE" id="PS50089">
    <property type="entry name" value="ZF_RING_2"/>
    <property type="match status" value="1"/>
</dbReference>
<reference evidence="9 10" key="1">
    <citation type="journal article" date="2023" name="IScience">
        <title>Expanded male sex-determining region conserved during the evolution of homothallism in the green alga Volvox.</title>
        <authorList>
            <person name="Yamamoto K."/>
            <person name="Matsuzaki R."/>
            <person name="Mahakham W."/>
            <person name="Heman W."/>
            <person name="Sekimoto H."/>
            <person name="Kawachi M."/>
            <person name="Minakuchi Y."/>
            <person name="Toyoda A."/>
            <person name="Nozaki H."/>
        </authorList>
    </citation>
    <scope>NUCLEOTIDE SEQUENCE [LARGE SCALE GENOMIC DNA]</scope>
    <source>
        <strain evidence="9 10">NIES-4468</strain>
    </source>
</reference>
<dbReference type="SUPFAM" id="SSF57850">
    <property type="entry name" value="RING/U-box"/>
    <property type="match status" value="1"/>
</dbReference>
<feature type="region of interest" description="Disordered" evidence="6">
    <location>
        <begin position="18"/>
        <end position="51"/>
    </location>
</feature>
<keyword evidence="2 4" id="KW-0863">Zinc-finger</keyword>
<dbReference type="InterPro" id="IPR047243">
    <property type="entry name" value="RING-H2_BRAP2"/>
</dbReference>
<dbReference type="Proteomes" id="UP001165090">
    <property type="component" value="Unassembled WGS sequence"/>
</dbReference>
<feature type="compositionally biased region" description="Low complexity" evidence="6">
    <location>
        <begin position="33"/>
        <end position="45"/>
    </location>
</feature>
<evidence type="ECO:0008006" key="11">
    <source>
        <dbReference type="Google" id="ProtNLM"/>
    </source>
</evidence>
<evidence type="ECO:0000256" key="2">
    <source>
        <dbReference type="ARBA" id="ARBA00022771"/>
    </source>
</evidence>
<dbReference type="InterPro" id="IPR001841">
    <property type="entry name" value="Znf_RING"/>
</dbReference>
<dbReference type="Pfam" id="PF02148">
    <property type="entry name" value="zf-UBP"/>
    <property type="match status" value="1"/>
</dbReference>
<dbReference type="PANTHER" id="PTHR24007:SF7">
    <property type="entry name" value="BRCA1-ASSOCIATED PROTEIN"/>
    <property type="match status" value="1"/>
</dbReference>
<name>A0ABQ5RQQ2_9CHLO</name>
<dbReference type="PROSITE" id="PS50271">
    <property type="entry name" value="ZF_UBP"/>
    <property type="match status" value="1"/>
</dbReference>
<accession>A0ABQ5RQQ2</accession>
<dbReference type="InterPro" id="IPR001607">
    <property type="entry name" value="Znf_UBP"/>
</dbReference>
<feature type="compositionally biased region" description="Basic and acidic residues" evidence="6">
    <location>
        <begin position="308"/>
        <end position="317"/>
    </location>
</feature>
<evidence type="ECO:0000313" key="10">
    <source>
        <dbReference type="Proteomes" id="UP001165090"/>
    </source>
</evidence>
<dbReference type="Gene3D" id="3.30.40.10">
    <property type="entry name" value="Zinc/RING finger domain, C3HC4 (zinc finger)"/>
    <property type="match status" value="2"/>
</dbReference>
<evidence type="ECO:0000259" key="8">
    <source>
        <dbReference type="PROSITE" id="PS50271"/>
    </source>
</evidence>
<proteinExistence type="predicted"/>
<dbReference type="Pfam" id="PF07576">
    <property type="entry name" value="BRAP2"/>
    <property type="match status" value="2"/>
</dbReference>
<dbReference type="SMART" id="SM00290">
    <property type="entry name" value="ZnF_UBP"/>
    <property type="match status" value="1"/>
</dbReference>
<evidence type="ECO:0000313" key="9">
    <source>
        <dbReference type="EMBL" id="GLI59895.1"/>
    </source>
</evidence>
<feature type="compositionally biased region" description="Gly residues" evidence="6">
    <location>
        <begin position="22"/>
        <end position="32"/>
    </location>
</feature>
<keyword evidence="3" id="KW-0862">Zinc</keyword>
<evidence type="ECO:0000256" key="5">
    <source>
        <dbReference type="SAM" id="Coils"/>
    </source>
</evidence>
<evidence type="ECO:0000259" key="7">
    <source>
        <dbReference type="PROSITE" id="PS50089"/>
    </source>
</evidence>
<dbReference type="SMART" id="SM00184">
    <property type="entry name" value="RING"/>
    <property type="match status" value="1"/>
</dbReference>
<evidence type="ECO:0000256" key="4">
    <source>
        <dbReference type="PROSITE-ProRule" id="PRU00502"/>
    </source>
</evidence>
<dbReference type="Pfam" id="PF13639">
    <property type="entry name" value="zf-RING_2"/>
    <property type="match status" value="1"/>
</dbReference>
<feature type="region of interest" description="Disordered" evidence="6">
    <location>
        <begin position="843"/>
        <end position="889"/>
    </location>
</feature>
<dbReference type="EMBL" id="BSDZ01000004">
    <property type="protein sequence ID" value="GLI59895.1"/>
    <property type="molecule type" value="Genomic_DNA"/>
</dbReference>
<keyword evidence="1" id="KW-0479">Metal-binding</keyword>
<feature type="domain" description="UBP-type" evidence="8">
    <location>
        <begin position="500"/>
        <end position="594"/>
    </location>
</feature>
<comment type="caution">
    <text evidence="9">The sequence shown here is derived from an EMBL/GenBank/DDBJ whole genome shotgun (WGS) entry which is preliminary data.</text>
</comment>
<dbReference type="InterPro" id="IPR013083">
    <property type="entry name" value="Znf_RING/FYVE/PHD"/>
</dbReference>
<dbReference type="InterPro" id="IPR011422">
    <property type="entry name" value="BRAP2/ETP1_RRM"/>
</dbReference>
<keyword evidence="5" id="KW-0175">Coiled coil</keyword>
<feature type="region of interest" description="Disordered" evidence="6">
    <location>
        <begin position="247"/>
        <end position="368"/>
    </location>
</feature>
<feature type="compositionally biased region" description="Low complexity" evidence="6">
    <location>
        <begin position="332"/>
        <end position="358"/>
    </location>
</feature>
<feature type="compositionally biased region" description="Polar residues" evidence="6">
    <location>
        <begin position="319"/>
        <end position="331"/>
    </location>
</feature>
<evidence type="ECO:0000256" key="1">
    <source>
        <dbReference type="ARBA" id="ARBA00022723"/>
    </source>
</evidence>
<keyword evidence="10" id="KW-1185">Reference proteome</keyword>
<dbReference type="CDD" id="cd16457">
    <property type="entry name" value="RING-H2_BRAP2"/>
    <property type="match status" value="1"/>
</dbReference>
<dbReference type="PANTHER" id="PTHR24007">
    <property type="entry name" value="BRCA1-ASSOCIATED PROTEIN"/>
    <property type="match status" value="1"/>
</dbReference>
<gene>
    <name evidence="9" type="ORF">VaNZ11_001933</name>
</gene>
<feature type="compositionally biased region" description="Gly residues" evidence="6">
    <location>
        <begin position="874"/>
        <end position="889"/>
    </location>
</feature>
<evidence type="ECO:0000256" key="3">
    <source>
        <dbReference type="ARBA" id="ARBA00022833"/>
    </source>
</evidence>